<feature type="domain" description="Transcription regulator PadR N-terminal" evidence="2">
    <location>
        <begin position="14"/>
        <end position="85"/>
    </location>
</feature>
<keyword evidence="5" id="KW-1185">Reference proteome</keyword>
<evidence type="ECO:0000313" key="4">
    <source>
        <dbReference type="EMBL" id="SFF35717.1"/>
    </source>
</evidence>
<dbReference type="InterPro" id="IPR005149">
    <property type="entry name" value="Tscrpt_reg_PadR_N"/>
</dbReference>
<evidence type="ECO:0000259" key="3">
    <source>
        <dbReference type="Pfam" id="PF10400"/>
    </source>
</evidence>
<proteinExistence type="predicted"/>
<dbReference type="AlphaFoldDB" id="A0A1I2I3Q6"/>
<accession>A0A1I2I3Q6</accession>
<dbReference type="InterPro" id="IPR036390">
    <property type="entry name" value="WH_DNA-bd_sf"/>
</dbReference>
<dbReference type="STRING" id="1798228.SAMN05216574_11243"/>
<dbReference type="PANTHER" id="PTHR43252:SF6">
    <property type="entry name" value="NEGATIVE TRANSCRIPTION REGULATOR PADR"/>
    <property type="match status" value="1"/>
</dbReference>
<dbReference type="OrthoDB" id="3186544at2"/>
<dbReference type="RefSeq" id="WP_092200633.1">
    <property type="nucleotide sequence ID" value="NZ_FOND01000012.1"/>
</dbReference>
<dbReference type="InterPro" id="IPR036388">
    <property type="entry name" value="WH-like_DNA-bd_sf"/>
</dbReference>
<keyword evidence="4" id="KW-0238">DNA-binding</keyword>
<evidence type="ECO:0000256" key="1">
    <source>
        <dbReference type="SAM" id="MobiDB-lite"/>
    </source>
</evidence>
<name>A0A1I2I3Q6_9ACTN</name>
<dbReference type="SUPFAM" id="SSF46785">
    <property type="entry name" value="Winged helix' DNA-binding domain"/>
    <property type="match status" value="1"/>
</dbReference>
<feature type="domain" description="Transcription regulator PadR C-terminal" evidence="3">
    <location>
        <begin position="99"/>
        <end position="168"/>
    </location>
</feature>
<dbReference type="EMBL" id="FOND01000012">
    <property type="protein sequence ID" value="SFF35717.1"/>
    <property type="molecule type" value="Genomic_DNA"/>
</dbReference>
<evidence type="ECO:0000313" key="5">
    <source>
        <dbReference type="Proteomes" id="UP000198589"/>
    </source>
</evidence>
<dbReference type="Gene3D" id="6.10.140.190">
    <property type="match status" value="1"/>
</dbReference>
<dbReference type="Pfam" id="PF03551">
    <property type="entry name" value="PadR"/>
    <property type="match status" value="1"/>
</dbReference>
<dbReference type="Pfam" id="PF10400">
    <property type="entry name" value="Vir_act_alpha_C"/>
    <property type="match status" value="1"/>
</dbReference>
<dbReference type="Proteomes" id="UP000198589">
    <property type="component" value="Unassembled WGS sequence"/>
</dbReference>
<dbReference type="Gene3D" id="1.10.10.10">
    <property type="entry name" value="Winged helix-like DNA-binding domain superfamily/Winged helix DNA-binding domain"/>
    <property type="match status" value="1"/>
</dbReference>
<sequence length="199" mass="22710">MVNERLSPTSYVVLGMVALRGPSTSYDLKRAIQRSIGYFWPFPHAGLYSEPQRLEKLGLLSADSEQDGRRRRTYSITDAGLREVRAWLAAPTNEHFQLRDVAELKLFFNELGEPTNVRRLAREQIEQHEQRIRVYEDMQERYGGVPSVARRMVTLRLGLEMERAALRFWTALSEEESAGGGDEVHGAPSGIRADMDSDR</sequence>
<organism evidence="4 5">
    <name type="scientific">Blastococcus tunisiensis</name>
    <dbReference type="NCBI Taxonomy" id="1798228"/>
    <lineage>
        <taxon>Bacteria</taxon>
        <taxon>Bacillati</taxon>
        <taxon>Actinomycetota</taxon>
        <taxon>Actinomycetes</taxon>
        <taxon>Geodermatophilales</taxon>
        <taxon>Geodermatophilaceae</taxon>
        <taxon>Blastococcus</taxon>
    </lineage>
</organism>
<dbReference type="GO" id="GO:0003677">
    <property type="term" value="F:DNA binding"/>
    <property type="evidence" value="ECO:0007669"/>
    <property type="project" value="UniProtKB-KW"/>
</dbReference>
<dbReference type="PANTHER" id="PTHR43252">
    <property type="entry name" value="TRANSCRIPTIONAL REGULATOR YQJI"/>
    <property type="match status" value="1"/>
</dbReference>
<evidence type="ECO:0000259" key="2">
    <source>
        <dbReference type="Pfam" id="PF03551"/>
    </source>
</evidence>
<reference evidence="5" key="1">
    <citation type="submission" date="2016-10" db="EMBL/GenBank/DDBJ databases">
        <authorList>
            <person name="Varghese N."/>
            <person name="Submissions S."/>
        </authorList>
    </citation>
    <scope>NUCLEOTIDE SEQUENCE [LARGE SCALE GENOMIC DNA]</scope>
    <source>
        <strain evidence="5">DSM 46838</strain>
    </source>
</reference>
<gene>
    <name evidence="4" type="ORF">SAMN05216574_11243</name>
</gene>
<feature type="region of interest" description="Disordered" evidence="1">
    <location>
        <begin position="175"/>
        <end position="199"/>
    </location>
</feature>
<dbReference type="InterPro" id="IPR018309">
    <property type="entry name" value="Tscrpt_reg_PadR_C"/>
</dbReference>
<protein>
    <submittedName>
        <fullName evidence="4">DNA-binding transcriptional regulator, PadR family</fullName>
    </submittedName>
</protein>